<dbReference type="Proteomes" id="UP000823634">
    <property type="component" value="Unassembled WGS sequence"/>
</dbReference>
<evidence type="ECO:0000256" key="1">
    <source>
        <dbReference type="ARBA" id="ARBA00023121"/>
    </source>
</evidence>
<dbReference type="SUPFAM" id="SSF82549">
    <property type="entry name" value="DAK1/DegV-like"/>
    <property type="match status" value="1"/>
</dbReference>
<dbReference type="PROSITE" id="PS51482">
    <property type="entry name" value="DEGV"/>
    <property type="match status" value="1"/>
</dbReference>
<dbReference type="Pfam" id="PF02645">
    <property type="entry name" value="DegV"/>
    <property type="match status" value="1"/>
</dbReference>
<dbReference type="GO" id="GO:0008289">
    <property type="term" value="F:lipid binding"/>
    <property type="evidence" value="ECO:0007669"/>
    <property type="project" value="UniProtKB-KW"/>
</dbReference>
<protein>
    <submittedName>
        <fullName evidence="2">DegV family protein</fullName>
    </submittedName>
</protein>
<sequence length="285" mass="31384">MRICISAETTIDLPKELLREWDIKTIPFTLILGDKTGLDGEITPDDLYAYVKESGQLPKTSAINEIEYGEYFASLLADYDHVIHFSLSSGISSSCEHAKIAADKFEGKVDVIDTKSLSTGIALQAEYACRLREKGASPEEIVEALNARVPFDQASFSLESVNYLYKGGRCSALAMLGANLLGLKPEIYVKDGKMGPGKKYRGPMKKVVLNYVEDTLSEYNNPDREICFVTYSTAPEDVVEAVVERVKQAGFRRVYATTAGATISCHCGPHCLGILYFNDGEHPLE</sequence>
<gene>
    <name evidence="2" type="ORF">IAC61_06090</name>
</gene>
<keyword evidence="1" id="KW-0446">Lipid-binding</keyword>
<dbReference type="AlphaFoldDB" id="A0A9D9GW45"/>
<name>A0A9D9GW45_9FIRM</name>
<proteinExistence type="predicted"/>
<dbReference type="InterPro" id="IPR050270">
    <property type="entry name" value="DegV_domain_contain"/>
</dbReference>
<evidence type="ECO:0000313" key="3">
    <source>
        <dbReference type="Proteomes" id="UP000823634"/>
    </source>
</evidence>
<dbReference type="NCBIfam" id="TIGR00762">
    <property type="entry name" value="DegV"/>
    <property type="match status" value="1"/>
</dbReference>
<dbReference type="PANTHER" id="PTHR33434">
    <property type="entry name" value="DEGV DOMAIN-CONTAINING PROTEIN DR_1986-RELATED"/>
    <property type="match status" value="1"/>
</dbReference>
<dbReference type="PANTHER" id="PTHR33434:SF2">
    <property type="entry name" value="FATTY ACID-BINDING PROTEIN TM_1468"/>
    <property type="match status" value="1"/>
</dbReference>
<dbReference type="InterPro" id="IPR003797">
    <property type="entry name" value="DegV"/>
</dbReference>
<comment type="caution">
    <text evidence="2">The sequence shown here is derived from an EMBL/GenBank/DDBJ whole genome shotgun (WGS) entry which is preliminary data.</text>
</comment>
<dbReference type="InterPro" id="IPR043168">
    <property type="entry name" value="DegV_C"/>
</dbReference>
<dbReference type="EMBL" id="JADINA010000039">
    <property type="protein sequence ID" value="MBO8426859.1"/>
    <property type="molecule type" value="Genomic_DNA"/>
</dbReference>
<reference evidence="2" key="1">
    <citation type="submission" date="2020-10" db="EMBL/GenBank/DDBJ databases">
        <authorList>
            <person name="Gilroy R."/>
        </authorList>
    </citation>
    <scope>NUCLEOTIDE SEQUENCE</scope>
    <source>
        <strain evidence="2">17113</strain>
    </source>
</reference>
<dbReference type="Gene3D" id="3.40.50.10170">
    <property type="match status" value="1"/>
</dbReference>
<organism evidence="2 3">
    <name type="scientific">Candidatus Alloenteromonas pullistercoris</name>
    <dbReference type="NCBI Taxonomy" id="2840785"/>
    <lineage>
        <taxon>Bacteria</taxon>
        <taxon>Bacillati</taxon>
        <taxon>Bacillota</taxon>
        <taxon>Bacillota incertae sedis</taxon>
        <taxon>Candidatus Alloenteromonas</taxon>
    </lineage>
</organism>
<reference evidence="2" key="2">
    <citation type="journal article" date="2021" name="PeerJ">
        <title>Extensive microbial diversity within the chicken gut microbiome revealed by metagenomics and culture.</title>
        <authorList>
            <person name="Gilroy R."/>
            <person name="Ravi A."/>
            <person name="Getino M."/>
            <person name="Pursley I."/>
            <person name="Horton D.L."/>
            <person name="Alikhan N.F."/>
            <person name="Baker D."/>
            <person name="Gharbi K."/>
            <person name="Hall N."/>
            <person name="Watson M."/>
            <person name="Adriaenssens E.M."/>
            <person name="Foster-Nyarko E."/>
            <person name="Jarju S."/>
            <person name="Secka A."/>
            <person name="Antonio M."/>
            <person name="Oren A."/>
            <person name="Chaudhuri R.R."/>
            <person name="La Ragione R."/>
            <person name="Hildebrand F."/>
            <person name="Pallen M.J."/>
        </authorList>
    </citation>
    <scope>NUCLEOTIDE SEQUENCE</scope>
    <source>
        <strain evidence="2">17113</strain>
    </source>
</reference>
<dbReference type="Gene3D" id="3.30.1180.10">
    <property type="match status" value="1"/>
</dbReference>
<evidence type="ECO:0000313" key="2">
    <source>
        <dbReference type="EMBL" id="MBO8426859.1"/>
    </source>
</evidence>
<accession>A0A9D9GW45</accession>